<keyword evidence="1" id="KW-0732">Signal</keyword>
<dbReference type="InterPro" id="IPR036034">
    <property type="entry name" value="PDZ_sf"/>
</dbReference>
<dbReference type="OrthoDB" id="182428at2"/>
<dbReference type="Gene3D" id="2.30.42.10">
    <property type="match status" value="1"/>
</dbReference>
<evidence type="ECO:0000256" key="1">
    <source>
        <dbReference type="SAM" id="SignalP"/>
    </source>
</evidence>
<dbReference type="SUPFAM" id="SSF48371">
    <property type="entry name" value="ARM repeat"/>
    <property type="match status" value="1"/>
</dbReference>
<dbReference type="Pfam" id="PF19805">
    <property type="entry name" value="DUF6288"/>
    <property type="match status" value="1"/>
</dbReference>
<dbReference type="InParanoid" id="A0A317ZGQ3"/>
<dbReference type="InterPro" id="IPR016024">
    <property type="entry name" value="ARM-type_fold"/>
</dbReference>
<dbReference type="InterPro" id="IPR046255">
    <property type="entry name" value="DUF6288"/>
</dbReference>
<evidence type="ECO:0000313" key="2">
    <source>
        <dbReference type="EMBL" id="PXA04785.1"/>
    </source>
</evidence>
<gene>
    <name evidence="2" type="ORF">DDZ13_06355</name>
</gene>
<feature type="chain" id="PRO_5016305506" evidence="1">
    <location>
        <begin position="29"/>
        <end position="792"/>
    </location>
</feature>
<proteinExistence type="predicted"/>
<dbReference type="InterPro" id="IPR011989">
    <property type="entry name" value="ARM-like"/>
</dbReference>
<protein>
    <submittedName>
        <fullName evidence="2">Acetylesterase</fullName>
    </submittedName>
</protein>
<comment type="caution">
    <text evidence="2">The sequence shown here is derived from an EMBL/GenBank/DDBJ whole genome shotgun (WGS) entry which is preliminary data.</text>
</comment>
<reference evidence="2 3" key="1">
    <citation type="submission" date="2018-05" db="EMBL/GenBank/DDBJ databases">
        <title>Coraliomargarita sinensis sp. nov., isolated from a marine solar saltern.</title>
        <authorList>
            <person name="Zhou L.Y."/>
        </authorList>
    </citation>
    <scope>NUCLEOTIDE SEQUENCE [LARGE SCALE GENOMIC DNA]</scope>
    <source>
        <strain evidence="2 3">WN38</strain>
    </source>
</reference>
<dbReference type="Gene3D" id="1.25.10.10">
    <property type="entry name" value="Leucine-rich Repeat Variant"/>
    <property type="match status" value="1"/>
</dbReference>
<keyword evidence="3" id="KW-1185">Reference proteome</keyword>
<evidence type="ECO:0000313" key="3">
    <source>
        <dbReference type="Proteomes" id="UP000247099"/>
    </source>
</evidence>
<sequence length="792" mass="87594">MSTTFLSLCARFLGIFVLAVLFSAPTEAARKQKMDHPDLTKGESIPEGATHDWNLGATGARGWMYSENLTTSYARQVAVTVVAEDSPAEGVLEVGDVILGVAGQPFSYDPREEFGRALTAAETPRGGGELELLRWRDGRTEGVRIQLPVLGAYSDTAPYGCAKSKVIFEQGCEALAKRMAKPDYKGNPITRSLNALALLASGKSTYFPVIKKEAEWAAQYSTKSMATWWYGYVIMFLAEYVMITDDQSVMPGLQRLAMEAAEGQSIVGSWGHKFAGQDGRLVGYGMMNAPGLPLTTSLVLARKAGVDDPVVQRAIERSAKLLRFYTGKGAVPYGDHSPWIQTHEDNGKCSMAAVLFSLLDEPEPAKYFNHMSVAAHGAERDYGHTGNFWNITWAMPGVAQGGPHATGAWMDTYGAWYYDLARRWDGSFLHQGPPQMRGDKTKGWDASGAFLLAYAMPLKSLVLTGREGSYAPQMDPRTAQSLIEDGKGWTRHDRHSFHDALSQEELLDRLDSWSPVVRERAAEALARRKGEAPMRDLIRKLESGRLESRIGACQTFIKLGKRSAPAFSELRETLHADDLWLRVKAAEAIAAMGDAGMPALPDLLERVAEGPREEDPRGMEQRFLSFTVFGKMLKKHDLENVDKDLLRKAVAAGLKNEDGRARSSFTGIYQQLSIKELEPLLPAIYDAIVKPAPSGIMFADGIRLAGLHLFADHNIKQAIPLCLDLMDIQRWNKRSRINSCLDALEKYGSAAKPMLPRLRQLEKDLMAHWEAKGLQPIIERVRKMIKDLEESA</sequence>
<feature type="signal peptide" evidence="1">
    <location>
        <begin position="1"/>
        <end position="28"/>
    </location>
</feature>
<dbReference type="AlphaFoldDB" id="A0A317ZGQ3"/>
<accession>A0A317ZGQ3</accession>
<organism evidence="2 3">
    <name type="scientific">Coraliomargarita sinensis</name>
    <dbReference type="NCBI Taxonomy" id="2174842"/>
    <lineage>
        <taxon>Bacteria</taxon>
        <taxon>Pseudomonadati</taxon>
        <taxon>Verrucomicrobiota</taxon>
        <taxon>Opitutia</taxon>
        <taxon>Puniceicoccales</taxon>
        <taxon>Coraliomargaritaceae</taxon>
        <taxon>Coraliomargarita</taxon>
    </lineage>
</organism>
<name>A0A317ZGQ3_9BACT</name>
<dbReference type="SUPFAM" id="SSF50156">
    <property type="entry name" value="PDZ domain-like"/>
    <property type="match status" value="1"/>
</dbReference>
<dbReference type="Proteomes" id="UP000247099">
    <property type="component" value="Unassembled WGS sequence"/>
</dbReference>
<dbReference type="EMBL" id="QHJQ01000003">
    <property type="protein sequence ID" value="PXA04785.1"/>
    <property type="molecule type" value="Genomic_DNA"/>
</dbReference>